<keyword evidence="11" id="KW-1185">Reference proteome</keyword>
<comment type="similarity">
    <text evidence="1">Belongs to the protein kinase superfamily. CMGC Ser/Thr protein kinase family. GSK-3 subfamily.</text>
</comment>
<dbReference type="GO" id="GO:0004674">
    <property type="term" value="F:protein serine/threonine kinase activity"/>
    <property type="evidence" value="ECO:0007669"/>
    <property type="project" value="UniProtKB-KW"/>
</dbReference>
<dbReference type="Gene3D" id="3.30.200.20">
    <property type="entry name" value="Phosphorylase Kinase, domain 1"/>
    <property type="match status" value="1"/>
</dbReference>
<dbReference type="RefSeq" id="XP_034014822.1">
    <property type="nucleotide sequence ID" value="XM_034155714.1"/>
</dbReference>
<proteinExistence type="inferred from homology"/>
<evidence type="ECO:0000256" key="1">
    <source>
        <dbReference type="ARBA" id="ARBA00005527"/>
    </source>
</evidence>
<feature type="binding site" evidence="7">
    <location>
        <position position="284"/>
    </location>
    <ligand>
        <name>ATP</name>
        <dbReference type="ChEBI" id="CHEBI:30616"/>
    </ligand>
</feature>
<feature type="region of interest" description="Disordered" evidence="8">
    <location>
        <begin position="76"/>
        <end position="204"/>
    </location>
</feature>
<evidence type="ECO:0000313" key="11">
    <source>
        <dbReference type="Proteomes" id="UP000449547"/>
    </source>
</evidence>
<dbReference type="GO" id="GO:0005524">
    <property type="term" value="F:ATP binding"/>
    <property type="evidence" value="ECO:0007669"/>
    <property type="project" value="UniProtKB-UniRule"/>
</dbReference>
<dbReference type="InterPro" id="IPR039192">
    <property type="entry name" value="STKc_GSK3"/>
</dbReference>
<dbReference type="GO" id="GO:0005634">
    <property type="term" value="C:nucleus"/>
    <property type="evidence" value="ECO:0007669"/>
    <property type="project" value="TreeGrafter"/>
</dbReference>
<evidence type="ECO:0000259" key="9">
    <source>
        <dbReference type="PROSITE" id="PS50011"/>
    </source>
</evidence>
<dbReference type="VEuPathDB" id="FungiDB:DIURU_000300"/>
<dbReference type="GO" id="GO:0030154">
    <property type="term" value="P:cell differentiation"/>
    <property type="evidence" value="ECO:0007669"/>
    <property type="project" value="TreeGrafter"/>
</dbReference>
<organism evidence="10 11">
    <name type="scientific">Diutina rugosa</name>
    <name type="common">Yeast</name>
    <name type="synonym">Candida rugosa</name>
    <dbReference type="NCBI Taxonomy" id="5481"/>
    <lineage>
        <taxon>Eukaryota</taxon>
        <taxon>Fungi</taxon>
        <taxon>Dikarya</taxon>
        <taxon>Ascomycota</taxon>
        <taxon>Saccharomycotina</taxon>
        <taxon>Pichiomycetes</taxon>
        <taxon>Debaryomycetaceae</taxon>
        <taxon>Diutina</taxon>
    </lineage>
</organism>
<dbReference type="OrthoDB" id="272141at2759"/>
<dbReference type="AlphaFoldDB" id="A0A642UXZ9"/>
<accession>A0A642UXZ9</accession>
<dbReference type="Pfam" id="PF00069">
    <property type="entry name" value="Pkinase"/>
    <property type="match status" value="1"/>
</dbReference>
<dbReference type="Gene3D" id="1.10.510.10">
    <property type="entry name" value="Transferase(Phosphotransferase) domain 1"/>
    <property type="match status" value="1"/>
</dbReference>
<evidence type="ECO:0000256" key="5">
    <source>
        <dbReference type="ARBA" id="ARBA00022777"/>
    </source>
</evidence>
<dbReference type="PANTHER" id="PTHR24057:SF0">
    <property type="entry name" value="PROTEIN KINASE SHAGGY-RELATED"/>
    <property type="match status" value="1"/>
</dbReference>
<dbReference type="InterPro" id="IPR008271">
    <property type="entry name" value="Ser/Thr_kinase_AS"/>
</dbReference>
<feature type="compositionally biased region" description="Low complexity" evidence="8">
    <location>
        <begin position="118"/>
        <end position="137"/>
    </location>
</feature>
<dbReference type="InterPro" id="IPR017441">
    <property type="entry name" value="Protein_kinase_ATP_BS"/>
</dbReference>
<dbReference type="EMBL" id="SWFT01000018">
    <property type="protein sequence ID" value="KAA8907890.1"/>
    <property type="molecule type" value="Genomic_DNA"/>
</dbReference>
<dbReference type="PANTHER" id="PTHR24057">
    <property type="entry name" value="GLYCOGEN SYNTHASE KINASE-3 ALPHA"/>
    <property type="match status" value="1"/>
</dbReference>
<dbReference type="GO" id="GO:0005737">
    <property type="term" value="C:cytoplasm"/>
    <property type="evidence" value="ECO:0007669"/>
    <property type="project" value="TreeGrafter"/>
</dbReference>
<evidence type="ECO:0000256" key="8">
    <source>
        <dbReference type="SAM" id="MobiDB-lite"/>
    </source>
</evidence>
<dbReference type="CDD" id="cd14137">
    <property type="entry name" value="STKc_GSK3"/>
    <property type="match status" value="1"/>
</dbReference>
<dbReference type="InterPro" id="IPR050591">
    <property type="entry name" value="GSK-3"/>
</dbReference>
<dbReference type="PROSITE" id="PS50011">
    <property type="entry name" value="PROTEIN_KINASE_DOM"/>
    <property type="match status" value="1"/>
</dbReference>
<dbReference type="GO" id="GO:0004712">
    <property type="term" value="F:protein serine/threonine/tyrosine kinase activity"/>
    <property type="evidence" value="ECO:0007669"/>
    <property type="project" value="TreeGrafter"/>
</dbReference>
<evidence type="ECO:0000256" key="7">
    <source>
        <dbReference type="PROSITE-ProRule" id="PRU10141"/>
    </source>
</evidence>
<protein>
    <recommendedName>
        <fullName evidence="9">Protein kinase domain-containing protein</fullName>
    </recommendedName>
</protein>
<dbReference type="SUPFAM" id="SSF56112">
    <property type="entry name" value="Protein kinase-like (PK-like)"/>
    <property type="match status" value="1"/>
</dbReference>
<dbReference type="PROSITE" id="PS00108">
    <property type="entry name" value="PROTEIN_KINASE_ST"/>
    <property type="match status" value="1"/>
</dbReference>
<dbReference type="GO" id="GO:0007165">
    <property type="term" value="P:signal transduction"/>
    <property type="evidence" value="ECO:0007669"/>
    <property type="project" value="TreeGrafter"/>
</dbReference>
<keyword evidence="6 7" id="KW-0067">ATP-binding</keyword>
<sequence length="632" mass="72558">MKDENFIRKADYAMLEQRYGLCKYYPCYVHNPSISTPVLKDLIIDKPLYADANRRKKKRQELARERQMMEKLEMIKIEERQRDRDRQRALQKQEHPQGLEFRNPFGDGKLQVMSENPATDGSAESASSSHPRSSSVFSKRHHSIASRFISFVRGPSDGDEVTPPSSSGSPSGLEITESGNGPTLPLLRRSKSFDQTKSAQTSSRMKGVFKKKLGKIVDWPRLILACCFNTNMFKPEVVSEQVTNGHTGATEHIQYTKSQMVGHGSFGVVFQTQIMPSNQVCAMKRVLQDKRYKNRELQIMKLVHHRNITDLKYYFYTQNEKNEVFLNLILEFVPETLYKASHYYVSKRLYMPPLEIKLYTYQMLRALNYIHSQGICHRDIKPQNLLINPDTGELKLCDFGSAKILNPLEPNVAYICSRYYRAPELIFGATNYTTKIDVWSAGCVMAELLLGQPLFPGESSIDQLVEIMRILGSPSKEQIKHMNSGYSDNKFPQVKPTPMSKIFKKASPDTLSFLSRMLQYSPIERVSCIEAMVDPYFDELRNPNTKLPNYRKIFAQQSHSSSASYQTYAAQPDLKELPQLFDFDDRELSVLPQVNSRLVPEWAMDQLQLARAVRSLDDFVPWTKDQLAVTLD</sequence>
<comment type="caution">
    <text evidence="10">The sequence shown here is derived from an EMBL/GenBank/DDBJ whole genome shotgun (WGS) entry which is preliminary data.</text>
</comment>
<evidence type="ECO:0000256" key="6">
    <source>
        <dbReference type="ARBA" id="ARBA00022840"/>
    </source>
</evidence>
<dbReference type="InterPro" id="IPR011009">
    <property type="entry name" value="Kinase-like_dom_sf"/>
</dbReference>
<gene>
    <name evidence="10" type="ORF">DIURU_000300</name>
</gene>
<name>A0A642UXZ9_DIURU</name>
<evidence type="ECO:0000256" key="4">
    <source>
        <dbReference type="ARBA" id="ARBA00022741"/>
    </source>
</evidence>
<keyword evidence="3" id="KW-0808">Transferase</keyword>
<reference evidence="10 11" key="1">
    <citation type="submission" date="2019-07" db="EMBL/GenBank/DDBJ databases">
        <title>Genome assembly of two rare yeast pathogens: Diutina rugosa and Trichomonascus ciferrii.</title>
        <authorList>
            <person name="Mixao V."/>
            <person name="Saus E."/>
            <person name="Hansen A."/>
            <person name="Lass-Flor C."/>
            <person name="Gabaldon T."/>
        </authorList>
    </citation>
    <scope>NUCLEOTIDE SEQUENCE [LARGE SCALE GENOMIC DNA]</scope>
    <source>
        <strain evidence="10 11">CBS 613</strain>
    </source>
</reference>
<dbReference type="GeneID" id="54778953"/>
<keyword evidence="4 7" id="KW-0547">Nucleotide-binding</keyword>
<dbReference type="SMART" id="SM00220">
    <property type="entry name" value="S_TKc"/>
    <property type="match status" value="1"/>
</dbReference>
<dbReference type="OMA" id="SMDICHR"/>
<feature type="domain" description="Protein kinase" evidence="9">
    <location>
        <begin position="255"/>
        <end position="537"/>
    </location>
</feature>
<evidence type="ECO:0000256" key="2">
    <source>
        <dbReference type="ARBA" id="ARBA00022527"/>
    </source>
</evidence>
<dbReference type="Proteomes" id="UP000449547">
    <property type="component" value="Unassembled WGS sequence"/>
</dbReference>
<dbReference type="GO" id="GO:0030447">
    <property type="term" value="P:filamentous growth"/>
    <property type="evidence" value="ECO:0007669"/>
    <property type="project" value="UniProtKB-ARBA"/>
</dbReference>
<feature type="compositionally biased region" description="Low complexity" evidence="8">
    <location>
        <begin position="163"/>
        <end position="172"/>
    </location>
</feature>
<keyword evidence="2" id="KW-0723">Serine/threonine-protein kinase</keyword>
<keyword evidence="5" id="KW-0418">Kinase</keyword>
<evidence type="ECO:0000313" key="10">
    <source>
        <dbReference type="EMBL" id="KAA8907890.1"/>
    </source>
</evidence>
<feature type="compositionally biased region" description="Basic and acidic residues" evidence="8">
    <location>
        <begin position="76"/>
        <end position="97"/>
    </location>
</feature>
<dbReference type="InterPro" id="IPR000719">
    <property type="entry name" value="Prot_kinase_dom"/>
</dbReference>
<dbReference type="PROSITE" id="PS00107">
    <property type="entry name" value="PROTEIN_KINASE_ATP"/>
    <property type="match status" value="1"/>
</dbReference>
<feature type="compositionally biased region" description="Polar residues" evidence="8">
    <location>
        <begin position="193"/>
        <end position="204"/>
    </location>
</feature>
<evidence type="ECO:0000256" key="3">
    <source>
        <dbReference type="ARBA" id="ARBA00022679"/>
    </source>
</evidence>
<dbReference type="FunFam" id="1.10.510.10:FF:000082">
    <property type="entry name" value="Shaggy-related protein kinase kappa"/>
    <property type="match status" value="1"/>
</dbReference>